<organism evidence="3 4">
    <name type="scientific">Staphylococcus casei</name>
    <dbReference type="NCBI Taxonomy" id="201828"/>
    <lineage>
        <taxon>Bacteria</taxon>
        <taxon>Bacillati</taxon>
        <taxon>Bacillota</taxon>
        <taxon>Bacilli</taxon>
        <taxon>Bacillales</taxon>
        <taxon>Staphylococcaceae</taxon>
        <taxon>Staphylococcus</taxon>
    </lineage>
</organism>
<proteinExistence type="predicted"/>
<keyword evidence="2" id="KW-0472">Membrane</keyword>
<keyword evidence="2" id="KW-1133">Transmembrane helix</keyword>
<evidence type="ECO:0000256" key="2">
    <source>
        <dbReference type="SAM" id="Phobius"/>
    </source>
</evidence>
<reference evidence="3 4" key="1">
    <citation type="journal article" date="2024" name="ISME J.">
        <title>Staphylococcus epidermidis bacteriocin A37 kills natural competitors with a unique mechanism of action.</title>
        <authorList>
            <person name="Puls J.S."/>
            <person name="Winnerling B."/>
            <person name="Power J.J."/>
            <person name="Kruger A.M."/>
            <person name="Brajtenbach D."/>
            <person name="Johnson M."/>
            <person name="Bilici K."/>
            <person name="Camus L."/>
            <person name="Fliesswasser T."/>
            <person name="Schneider T."/>
            <person name="Sahl H.G."/>
            <person name="Ghosal D."/>
            <person name="Kubitscheck U."/>
            <person name="Heilbronner S."/>
            <person name="Grein F."/>
        </authorList>
    </citation>
    <scope>NUCLEOTIDE SEQUENCE [LARGE SCALE GENOMIC DNA]</scope>
    <source>
        <strain evidence="3 4">SCK7</strain>
    </source>
</reference>
<dbReference type="EMBL" id="CP133006">
    <property type="protein sequence ID" value="WZG10611.1"/>
    <property type="molecule type" value="Genomic_DNA"/>
</dbReference>
<feature type="coiled-coil region" evidence="1">
    <location>
        <begin position="14"/>
        <end position="41"/>
    </location>
</feature>
<keyword evidence="2" id="KW-0812">Transmembrane</keyword>
<evidence type="ECO:0000313" key="4">
    <source>
        <dbReference type="Proteomes" id="UP001468345"/>
    </source>
</evidence>
<name>A0ABZ2WF16_9STAP</name>
<feature type="transmembrane region" description="Helical" evidence="2">
    <location>
        <begin position="42"/>
        <end position="61"/>
    </location>
</feature>
<accession>A0ABZ2WF16</accession>
<keyword evidence="4" id="KW-1185">Reference proteome</keyword>
<dbReference type="RefSeq" id="WP_069824522.1">
    <property type="nucleotide sequence ID" value="NZ_CP133006.1"/>
</dbReference>
<gene>
    <name evidence="3" type="ORF">SHJJP9002_002642</name>
</gene>
<evidence type="ECO:0008006" key="5">
    <source>
        <dbReference type="Google" id="ProtNLM"/>
    </source>
</evidence>
<evidence type="ECO:0000256" key="1">
    <source>
        <dbReference type="SAM" id="Coils"/>
    </source>
</evidence>
<evidence type="ECO:0000313" key="3">
    <source>
        <dbReference type="EMBL" id="WZG10611.1"/>
    </source>
</evidence>
<dbReference type="Proteomes" id="UP001468345">
    <property type="component" value="Chromosome"/>
</dbReference>
<sequence length="63" mass="7374">MKKQDQLNIMKQSDNESREELDIQELRIAELEQNQQKISKRYTILIVLLASLTVLGIIVKYKA</sequence>
<keyword evidence="1" id="KW-0175">Coiled coil</keyword>
<protein>
    <recommendedName>
        <fullName evidence="5">Phage protein</fullName>
    </recommendedName>
</protein>